<dbReference type="EMBL" id="FMWP01000048">
    <property type="protein sequence ID" value="SCZ93772.1"/>
    <property type="molecule type" value="Genomic_DNA"/>
</dbReference>
<evidence type="ECO:0000313" key="2">
    <source>
        <dbReference type="Proteomes" id="UP000249723"/>
    </source>
</evidence>
<name>A0A2X0KJC8_9BASI</name>
<organism evidence="1 2">
    <name type="scientific">Microbotryum saponariae</name>
    <dbReference type="NCBI Taxonomy" id="289078"/>
    <lineage>
        <taxon>Eukaryota</taxon>
        <taxon>Fungi</taxon>
        <taxon>Dikarya</taxon>
        <taxon>Basidiomycota</taxon>
        <taxon>Pucciniomycotina</taxon>
        <taxon>Microbotryomycetes</taxon>
        <taxon>Microbotryales</taxon>
        <taxon>Microbotryaceae</taxon>
        <taxon>Microbotryum</taxon>
    </lineage>
</organism>
<keyword evidence="2" id="KW-1185">Reference proteome</keyword>
<protein>
    <submittedName>
        <fullName evidence="1">BZ3500_MvSof-1268-A1-R1_Chr6-3g08875 protein</fullName>
    </submittedName>
</protein>
<dbReference type="AlphaFoldDB" id="A0A2X0KJC8"/>
<reference evidence="2" key="1">
    <citation type="submission" date="2016-10" db="EMBL/GenBank/DDBJ databases">
        <authorList>
            <person name="Jeantristanb JTB J.-T."/>
            <person name="Ricardo R."/>
        </authorList>
    </citation>
    <scope>NUCLEOTIDE SEQUENCE [LARGE SCALE GENOMIC DNA]</scope>
</reference>
<evidence type="ECO:0000313" key="1">
    <source>
        <dbReference type="EMBL" id="SCZ93772.1"/>
    </source>
</evidence>
<accession>A0A2X0KJC8</accession>
<dbReference type="Proteomes" id="UP000249723">
    <property type="component" value="Unassembled WGS sequence"/>
</dbReference>
<proteinExistence type="predicted"/>
<sequence>MTRLGLSRTVGGGVVWRVICRTSDKENTSGPYNMHKRFAGGPVPPSASLDGADNRTQITFTQGAHSLAWDILVQVAQDAGAHKGKTPEAVVVEALQRDLSPTVRAQTNMRLLAAADRMTETERAKAIRR</sequence>
<gene>
    <name evidence="1" type="ORF">BZ3500_MVSOF-1268-A1-R1_CHR6-3G08875</name>
</gene>